<comment type="caution">
    <text evidence="1">The sequence shown here is derived from an EMBL/GenBank/DDBJ whole genome shotgun (WGS) entry which is preliminary data.</text>
</comment>
<dbReference type="RefSeq" id="WP_184882950.1">
    <property type="nucleotide sequence ID" value="NZ_BOOV01000005.1"/>
</dbReference>
<dbReference type="AlphaFoldDB" id="A0A7W7D9R4"/>
<gene>
    <name evidence="1" type="ORF">BJ982_004427</name>
</gene>
<evidence type="ECO:0000313" key="1">
    <source>
        <dbReference type="EMBL" id="MBB4702883.1"/>
    </source>
</evidence>
<protein>
    <submittedName>
        <fullName evidence="1">Uncharacterized protein</fullName>
    </submittedName>
</protein>
<name>A0A7W7D9R4_9ACTN</name>
<organism evidence="1 2">
    <name type="scientific">Sphaerisporangium siamense</name>
    <dbReference type="NCBI Taxonomy" id="795645"/>
    <lineage>
        <taxon>Bacteria</taxon>
        <taxon>Bacillati</taxon>
        <taxon>Actinomycetota</taxon>
        <taxon>Actinomycetes</taxon>
        <taxon>Streptosporangiales</taxon>
        <taxon>Streptosporangiaceae</taxon>
        <taxon>Sphaerisporangium</taxon>
    </lineage>
</organism>
<keyword evidence="2" id="KW-1185">Reference proteome</keyword>
<sequence length="81" mass="8590">MKPGPLDLIEELDAPEVIYSNSGIQVARATGVKGSLYEVTPSNRATAAELADGFAHIPPNAVVRDAFSDEGEVCINFWDAA</sequence>
<proteinExistence type="predicted"/>
<dbReference type="Proteomes" id="UP000542210">
    <property type="component" value="Unassembled WGS sequence"/>
</dbReference>
<dbReference type="EMBL" id="JACHND010000001">
    <property type="protein sequence ID" value="MBB4702883.1"/>
    <property type="molecule type" value="Genomic_DNA"/>
</dbReference>
<accession>A0A7W7D9R4</accession>
<evidence type="ECO:0000313" key="2">
    <source>
        <dbReference type="Proteomes" id="UP000542210"/>
    </source>
</evidence>
<reference evidence="1 2" key="1">
    <citation type="submission" date="2020-08" db="EMBL/GenBank/DDBJ databases">
        <title>Sequencing the genomes of 1000 actinobacteria strains.</title>
        <authorList>
            <person name="Klenk H.-P."/>
        </authorList>
    </citation>
    <scope>NUCLEOTIDE SEQUENCE [LARGE SCALE GENOMIC DNA]</scope>
    <source>
        <strain evidence="1 2">DSM 45784</strain>
    </source>
</reference>